<reference evidence="1" key="1">
    <citation type="journal article" date="2015" name="Nature">
        <title>Complex archaea that bridge the gap between prokaryotes and eukaryotes.</title>
        <authorList>
            <person name="Spang A."/>
            <person name="Saw J.H."/>
            <person name="Jorgensen S.L."/>
            <person name="Zaremba-Niedzwiedzka K."/>
            <person name="Martijn J."/>
            <person name="Lind A.E."/>
            <person name="van Eijk R."/>
            <person name="Schleper C."/>
            <person name="Guy L."/>
            <person name="Ettema T.J."/>
        </authorList>
    </citation>
    <scope>NUCLEOTIDE SEQUENCE</scope>
</reference>
<gene>
    <name evidence="1" type="ORF">LCGC14_2413700</name>
</gene>
<organism evidence="1">
    <name type="scientific">marine sediment metagenome</name>
    <dbReference type="NCBI Taxonomy" id="412755"/>
    <lineage>
        <taxon>unclassified sequences</taxon>
        <taxon>metagenomes</taxon>
        <taxon>ecological metagenomes</taxon>
    </lineage>
</organism>
<proteinExistence type="predicted"/>
<feature type="non-terminal residue" evidence="1">
    <location>
        <position position="1"/>
    </location>
</feature>
<dbReference type="EMBL" id="LAZR01036530">
    <property type="protein sequence ID" value="KKL24602.1"/>
    <property type="molecule type" value="Genomic_DNA"/>
</dbReference>
<evidence type="ECO:0000313" key="1">
    <source>
        <dbReference type="EMBL" id="KKL24602.1"/>
    </source>
</evidence>
<name>A0A0F9CDU6_9ZZZZ</name>
<comment type="caution">
    <text evidence="1">The sequence shown here is derived from an EMBL/GenBank/DDBJ whole genome shotgun (WGS) entry which is preliminary data.</text>
</comment>
<sequence>KDLEELFNQITFDLHRKEYQYINIWKDILSSKFNEFLKEK</sequence>
<accession>A0A0F9CDU6</accession>
<dbReference type="AlphaFoldDB" id="A0A0F9CDU6"/>
<protein>
    <submittedName>
        <fullName evidence="1">Uncharacterized protein</fullName>
    </submittedName>
</protein>